<protein>
    <submittedName>
        <fullName evidence="1">Replication-relaxation family protein</fullName>
    </submittedName>
</protein>
<organism evidence="1 2">
    <name type="scientific">Microtetraspora malaysiensis</name>
    <dbReference type="NCBI Taxonomy" id="161358"/>
    <lineage>
        <taxon>Bacteria</taxon>
        <taxon>Bacillati</taxon>
        <taxon>Actinomycetota</taxon>
        <taxon>Actinomycetes</taxon>
        <taxon>Streptosporangiales</taxon>
        <taxon>Streptosporangiaceae</taxon>
        <taxon>Microtetraspora</taxon>
    </lineage>
</organism>
<accession>A0ABW6SYJ6</accession>
<name>A0ABW6SYJ6_9ACTN</name>
<evidence type="ECO:0000313" key="1">
    <source>
        <dbReference type="EMBL" id="MFF3669882.1"/>
    </source>
</evidence>
<reference evidence="1 2" key="1">
    <citation type="submission" date="2024-10" db="EMBL/GenBank/DDBJ databases">
        <title>The Natural Products Discovery Center: Release of the First 8490 Sequenced Strains for Exploring Actinobacteria Biosynthetic Diversity.</title>
        <authorList>
            <person name="Kalkreuter E."/>
            <person name="Kautsar S.A."/>
            <person name="Yang D."/>
            <person name="Bader C.D."/>
            <person name="Teijaro C.N."/>
            <person name="Fluegel L."/>
            <person name="Davis C.M."/>
            <person name="Simpson J.R."/>
            <person name="Lauterbach L."/>
            <person name="Steele A.D."/>
            <person name="Gui C."/>
            <person name="Meng S."/>
            <person name="Li G."/>
            <person name="Viehrig K."/>
            <person name="Ye F."/>
            <person name="Su P."/>
            <person name="Kiefer A.F."/>
            <person name="Nichols A."/>
            <person name="Cepeda A.J."/>
            <person name="Yan W."/>
            <person name="Fan B."/>
            <person name="Jiang Y."/>
            <person name="Adhikari A."/>
            <person name="Zheng C.-J."/>
            <person name="Schuster L."/>
            <person name="Cowan T.M."/>
            <person name="Smanski M.J."/>
            <person name="Chevrette M.G."/>
            <person name="De Carvalho L.P.S."/>
            <person name="Shen B."/>
        </authorList>
    </citation>
    <scope>NUCLEOTIDE SEQUENCE [LARGE SCALE GENOMIC DNA]</scope>
    <source>
        <strain evidence="1 2">NPDC002173</strain>
    </source>
</reference>
<comment type="caution">
    <text evidence="1">The sequence shown here is derived from an EMBL/GenBank/DDBJ whole genome shotgun (WGS) entry which is preliminary data.</text>
</comment>
<dbReference type="Pfam" id="PF13814">
    <property type="entry name" value="Replic_Relax"/>
    <property type="match status" value="1"/>
</dbReference>
<dbReference type="EMBL" id="JBIASD010000025">
    <property type="protein sequence ID" value="MFF3669882.1"/>
    <property type="molecule type" value="Genomic_DNA"/>
</dbReference>
<dbReference type="Proteomes" id="UP001602013">
    <property type="component" value="Unassembled WGS sequence"/>
</dbReference>
<gene>
    <name evidence="1" type="ORF">ACFYXI_30270</name>
</gene>
<sequence length="295" mass="33054">MTRSRFSPAVLAALAVRLTHRDRRILRTVWDHRVLTSQQITKLFFDTDTATRKRLLTLHHMGLLERFRPNRPIGMGAAPYHYVLGAAGAAVLAAEDGVDFPAFGYRRDRALGIALNQRLAHTVGVNDFYADLSWHARRQENSCLVTWWPEHRCSAMWGETARPDGYGRWSENSHSLDFFLEFDTGTEPLDRVAAKLSGYAALARGSMIITPVLFSVHSNRREVNLRKRLLGHQAAELVPIATASRALLFSDDGPAGALWLPLEAGGPRLRLAELASHWPHLGRREAAEPPEGSRR</sequence>
<keyword evidence="2" id="KW-1185">Reference proteome</keyword>
<dbReference type="InterPro" id="IPR025855">
    <property type="entry name" value="Replic_Relax"/>
</dbReference>
<dbReference type="RefSeq" id="WP_387416157.1">
    <property type="nucleotide sequence ID" value="NZ_JBIASD010000025.1"/>
</dbReference>
<evidence type="ECO:0000313" key="2">
    <source>
        <dbReference type="Proteomes" id="UP001602013"/>
    </source>
</evidence>
<proteinExistence type="predicted"/>